<dbReference type="CDD" id="cd00063">
    <property type="entry name" value="FN3"/>
    <property type="match status" value="4"/>
</dbReference>
<feature type="non-terminal residue" evidence="3">
    <location>
        <position position="1"/>
    </location>
</feature>
<dbReference type="RefSeq" id="WP_144035984.1">
    <property type="nucleotide sequence ID" value="NZ_OCNH01000006.1"/>
</dbReference>
<dbReference type="InterPro" id="IPR036116">
    <property type="entry name" value="FN3_sf"/>
</dbReference>
<evidence type="ECO:0000313" key="4">
    <source>
        <dbReference type="Proteomes" id="UP000219452"/>
    </source>
</evidence>
<feature type="domain" description="Fibronectin type-III" evidence="2">
    <location>
        <begin position="444"/>
        <end position="538"/>
    </location>
</feature>
<dbReference type="PROSITE" id="PS50853">
    <property type="entry name" value="FN3"/>
    <property type="match status" value="8"/>
</dbReference>
<dbReference type="PANTHER" id="PTHR46708:SF2">
    <property type="entry name" value="FIBRONECTIN TYPE-III DOMAIN-CONTAINING PROTEIN"/>
    <property type="match status" value="1"/>
</dbReference>
<protein>
    <submittedName>
        <fullName evidence="3">Fibronectin type III domain-containing protein</fullName>
    </submittedName>
</protein>
<feature type="domain" description="Fibronectin type-III" evidence="2">
    <location>
        <begin position="918"/>
        <end position="1005"/>
    </location>
</feature>
<dbReference type="OrthoDB" id="976756at2"/>
<dbReference type="EMBL" id="OCNH01000006">
    <property type="protein sequence ID" value="SOD96994.1"/>
    <property type="molecule type" value="Genomic_DNA"/>
</dbReference>
<dbReference type="Pfam" id="PF00041">
    <property type="entry name" value="fn3"/>
    <property type="match status" value="7"/>
</dbReference>
<dbReference type="PANTHER" id="PTHR46708">
    <property type="entry name" value="TENASCIN"/>
    <property type="match status" value="1"/>
</dbReference>
<feature type="domain" description="Fibronectin type-III" evidence="2">
    <location>
        <begin position="824"/>
        <end position="912"/>
    </location>
</feature>
<evidence type="ECO:0000313" key="3">
    <source>
        <dbReference type="EMBL" id="SOD96994.1"/>
    </source>
</evidence>
<name>A0A286GPT7_9BACT</name>
<dbReference type="Gene3D" id="1.20.5.340">
    <property type="match status" value="2"/>
</dbReference>
<dbReference type="InterPro" id="IPR003961">
    <property type="entry name" value="FN3_dom"/>
</dbReference>
<dbReference type="Gene3D" id="2.60.40.10">
    <property type="entry name" value="Immunoglobulins"/>
    <property type="match status" value="8"/>
</dbReference>
<proteinExistence type="predicted"/>
<dbReference type="InterPro" id="IPR050991">
    <property type="entry name" value="ECM_Regulatory_Proteins"/>
</dbReference>
<dbReference type="SMART" id="SM00060">
    <property type="entry name" value="FN3"/>
    <property type="match status" value="8"/>
</dbReference>
<feature type="domain" description="Fibronectin type-III" evidence="2">
    <location>
        <begin position="1011"/>
        <end position="1099"/>
    </location>
</feature>
<feature type="domain" description="Fibronectin type-III" evidence="2">
    <location>
        <begin position="636"/>
        <end position="724"/>
    </location>
</feature>
<organism evidence="3 4">
    <name type="scientific">Spirosoma fluviale</name>
    <dbReference type="NCBI Taxonomy" id="1597977"/>
    <lineage>
        <taxon>Bacteria</taxon>
        <taxon>Pseudomonadati</taxon>
        <taxon>Bacteroidota</taxon>
        <taxon>Cytophagia</taxon>
        <taxon>Cytophagales</taxon>
        <taxon>Cytophagaceae</taxon>
        <taxon>Spirosoma</taxon>
    </lineage>
</organism>
<reference evidence="4" key="1">
    <citation type="submission" date="2017-09" db="EMBL/GenBank/DDBJ databases">
        <authorList>
            <person name="Varghese N."/>
            <person name="Submissions S."/>
        </authorList>
    </citation>
    <scope>NUCLEOTIDE SEQUENCE [LARGE SCALE GENOMIC DNA]</scope>
    <source>
        <strain evidence="4">DSM 29961</strain>
    </source>
</reference>
<dbReference type="Proteomes" id="UP000219452">
    <property type="component" value="Unassembled WGS sequence"/>
</dbReference>
<feature type="domain" description="Fibronectin type-III" evidence="2">
    <location>
        <begin position="1102"/>
        <end position="1190"/>
    </location>
</feature>
<feature type="domain" description="Fibronectin type-III" evidence="2">
    <location>
        <begin position="730"/>
        <end position="818"/>
    </location>
</feature>
<dbReference type="InterPro" id="IPR013783">
    <property type="entry name" value="Ig-like_fold"/>
</dbReference>
<evidence type="ECO:0000259" key="2">
    <source>
        <dbReference type="PROSITE" id="PS50853"/>
    </source>
</evidence>
<feature type="domain" description="Fibronectin type-III" evidence="2">
    <location>
        <begin position="542"/>
        <end position="630"/>
    </location>
</feature>
<gene>
    <name evidence="3" type="ORF">SAMN06269250_5610</name>
</gene>
<keyword evidence="1" id="KW-0677">Repeat</keyword>
<accession>A0A286GPT7</accession>
<evidence type="ECO:0000256" key="1">
    <source>
        <dbReference type="ARBA" id="ARBA00022737"/>
    </source>
</evidence>
<keyword evidence="4" id="KW-1185">Reference proteome</keyword>
<dbReference type="SUPFAM" id="SSF49265">
    <property type="entry name" value="Fibronectin type III"/>
    <property type="match status" value="4"/>
</dbReference>
<sequence length="1387" mass="140132">SLSALQTQLTAVTAITAVQTGPIDDARLSENVVKTTGSYTNPAWISALDPTRITQTSLHRFVSEAEKETWNQKPDLAQVKLAIKDSTRTYTFVNAAVTSSGTSTTVTIPAGGGTSMPVDTVLSTASPNAIANAAVAKAINQTNANVATNSAAISQANASIATNTEAINQANANIATNTATINQANASIAANTAATATNTAAINLANTNIATNTIGIATNAASLSALQTQVTAATATLSGPVDDARLSANIVKTTGSYTNPGWISAFDATRITQTSLYRFVTDTEKEAWNNKPDLSQVRLAIKDSVRAITFVNAVVTSNGNSLTVTIPNGGGTGSPTTIDNALSPTSTNPLTNAAITSAFNQVNTNIAANTTALANNTTAVNQANANIANLSTTVAANTAGITSNAASVTTLQTQLSVAMAQVASLSALVSQLQQQIAISSGTFTISTPTLTASISSNSSIVLSWPASTNATSYTLESATNSSFTDNLALLSVLSGTSFTATGLTAGVTYYFRIKASGGSNTSPSGYGTVSATISTVQPTLDPPTNVVATPLTTSTIAISWTAPANATGYSVRYATNSSMTSATSITTSATSTTLTGLSPATSYFIDVSATASGFTQSATSSIATATTNAPVPTLATPTNIVASATSESAIAVSWTGSLNATSYSVRYATNSSMTSATTVTSATNNITLTGLTPVTTYFIDVSASASEFMPSAPSPVVTATTSAITPTLTAPTNVVATPQSTSTIAVSWTASANATGYSVRYATNSSMTSATTVTTNTTSATLMGLSPVTTYFIDVLASASGFISSVPSAVVTATTGATTPTLAAPTNVVATPQSASTIAVSWTASANATSYSIRYALTSSMSSATTITTSTTNATLTGLTPATTYFIDVSASASGFVTSTTSATASARTNDAPVTLAAPDNMVATPQSTSTIAVSWTAPANATGYSIRYATNSSMTSATTVTTTATSTTLTGLRASTTYFIDVSATASGFTSSAPASATARTSDAPVTLATPTNVVASPLSTSAIAISWAASTSATSYSIRYALTSSMSSATTVTSTTNSFTLTELLPGTTYFVDVSASASGFVTSATSATASARTIGILTPPTNVVATALGGSAINVSWTASPNATSYSVRYATNSSMTSATTVTTSTTSTTITGLTTLTTYFVDVSATASGYITSTTSPTASATTTAAFVAERTFRLAFQGATSGVATAGWNQIKPTAAQLTTPNSYTSGMLLTESGVSSTVFVTLESPYTQATASSFIATAGSIYPQTIMQSAWQVSSSNLAGGRYSINGLTPGKYYQLYFLSATTIASNATVSYTINGVVKTINAGFNSGVGGGSEFTPNRALVTYFNVQPDANGRITVSNKYVSGTISPFTTCVIRESSVPL</sequence>